<keyword evidence="5 12" id="KW-0963">Cytoplasm</keyword>
<dbReference type="SMART" id="SM01130">
    <property type="entry name" value="DHDPS"/>
    <property type="match status" value="1"/>
</dbReference>
<dbReference type="UniPathway" id="UPA00034">
    <property type="reaction ID" value="UER00017"/>
</dbReference>
<dbReference type="HOGENOM" id="CLU_049343_7_1_9"/>
<dbReference type="PROSITE" id="PS00666">
    <property type="entry name" value="DHDPS_2"/>
    <property type="match status" value="1"/>
</dbReference>
<comment type="similarity">
    <text evidence="3 12 13">Belongs to the DapA family.</text>
</comment>
<name>C8W4M0_DESAS</name>
<feature type="active site" description="Proton donor/acceptor" evidence="12 14">
    <location>
        <position position="139"/>
    </location>
</feature>
<comment type="caution">
    <text evidence="12">Was originally thought to be a dihydrodipicolinate synthase (DHDPS), catalyzing the condensation of (S)-aspartate-beta-semialdehyde [(S)-ASA] and pyruvate to dihydrodipicolinate (DHDP). However, it was shown in E.coli that the product of the enzymatic reaction is not dihydrodipicolinate but in fact (4S)-4-hydroxy-2,3,4,5-tetrahydro-(2S)-dipicolinic acid (HTPA), and that the consecutive dehydration reaction leading to DHDP is not spontaneous but catalyzed by DapB.</text>
</comment>
<dbReference type="GO" id="GO:0005829">
    <property type="term" value="C:cytosol"/>
    <property type="evidence" value="ECO:0007669"/>
    <property type="project" value="TreeGrafter"/>
</dbReference>
<keyword evidence="8 12" id="KW-0457">Lysine biosynthesis</keyword>
<evidence type="ECO:0000256" key="3">
    <source>
        <dbReference type="ARBA" id="ARBA00007592"/>
    </source>
</evidence>
<dbReference type="eggNOG" id="COG0329">
    <property type="taxonomic scope" value="Bacteria"/>
</dbReference>
<dbReference type="KEGG" id="dae:Dtox_3164"/>
<dbReference type="PROSITE" id="PS00665">
    <property type="entry name" value="DHDPS_1"/>
    <property type="match status" value="1"/>
</dbReference>
<dbReference type="InterPro" id="IPR005263">
    <property type="entry name" value="DapA"/>
</dbReference>
<evidence type="ECO:0000313" key="17">
    <source>
        <dbReference type="Proteomes" id="UP000002217"/>
    </source>
</evidence>
<comment type="pathway">
    <text evidence="2 12">Amino-acid biosynthesis; L-lysine biosynthesis via DAP pathway; (S)-tetrahydrodipicolinate from L-aspartate: step 3/4.</text>
</comment>
<evidence type="ECO:0000256" key="2">
    <source>
        <dbReference type="ARBA" id="ARBA00005120"/>
    </source>
</evidence>
<proteinExistence type="inferred from homology"/>
<comment type="catalytic activity">
    <reaction evidence="11 12">
        <text>L-aspartate 4-semialdehyde + pyruvate = (2S,4S)-4-hydroxy-2,3,4,5-tetrahydrodipicolinate + H2O + H(+)</text>
        <dbReference type="Rhea" id="RHEA:34171"/>
        <dbReference type="ChEBI" id="CHEBI:15361"/>
        <dbReference type="ChEBI" id="CHEBI:15377"/>
        <dbReference type="ChEBI" id="CHEBI:15378"/>
        <dbReference type="ChEBI" id="CHEBI:67139"/>
        <dbReference type="ChEBI" id="CHEBI:537519"/>
        <dbReference type="EC" id="4.3.3.7"/>
    </reaction>
</comment>
<evidence type="ECO:0000313" key="16">
    <source>
        <dbReference type="EMBL" id="ACV63906.1"/>
    </source>
</evidence>
<dbReference type="GO" id="GO:0019877">
    <property type="term" value="P:diaminopimelate biosynthetic process"/>
    <property type="evidence" value="ECO:0007669"/>
    <property type="project" value="UniProtKB-UniRule"/>
</dbReference>
<evidence type="ECO:0000256" key="7">
    <source>
        <dbReference type="ARBA" id="ARBA00022915"/>
    </source>
</evidence>
<dbReference type="EC" id="4.3.3.7" evidence="4 12"/>
<dbReference type="HAMAP" id="MF_00418">
    <property type="entry name" value="DapA"/>
    <property type="match status" value="1"/>
</dbReference>
<keyword evidence="17" id="KW-1185">Reference proteome</keyword>
<dbReference type="PANTHER" id="PTHR12128:SF66">
    <property type="entry name" value="4-HYDROXY-2-OXOGLUTARATE ALDOLASE, MITOCHONDRIAL"/>
    <property type="match status" value="1"/>
</dbReference>
<keyword evidence="9 12" id="KW-0456">Lyase</keyword>
<gene>
    <name evidence="12" type="primary">dapA</name>
    <name evidence="16" type="ordered locus">Dtox_3164</name>
</gene>
<dbReference type="PIRSF" id="PIRSF001365">
    <property type="entry name" value="DHDPS"/>
    <property type="match status" value="1"/>
</dbReference>
<dbReference type="PRINTS" id="PR00146">
    <property type="entry name" value="DHPICSNTHASE"/>
</dbReference>
<dbReference type="CDD" id="cd00950">
    <property type="entry name" value="DHDPS"/>
    <property type="match status" value="1"/>
</dbReference>
<dbReference type="InterPro" id="IPR013785">
    <property type="entry name" value="Aldolase_TIM"/>
</dbReference>
<dbReference type="STRING" id="485916.Dtox_3164"/>
<keyword evidence="10 12" id="KW-0704">Schiff base</keyword>
<sequence length="297" mass="31810">MNVLAVDFGRILTAMVTPFDQNLNVDLGLSKKLARHLVNLGNDGLVVSGTTGESPTIGKQEKLDLFKAVVEEVGGQATVIAGTGSYNTAESIILTREAEKSGVDGVMLVVPYYNKPSQEGLYRHFKVIAESTSLPVMLYNIPGRSAINMTPETVARLAEVENIVAIKEAAGSMDQVAELKKILPADFAVYSGDDSMTLPMLSVGCKGIVSVAGHIIADKIKEMVNAYVSGNITLAAQLHIKLFPIFKGMFITSNPTPVKTALNMMGVKVGGVRLPLVDATEQEKETIKKLLKEHGLI</sequence>
<dbReference type="EMBL" id="CP001720">
    <property type="protein sequence ID" value="ACV63906.1"/>
    <property type="molecule type" value="Genomic_DNA"/>
</dbReference>
<dbReference type="GO" id="GO:0008840">
    <property type="term" value="F:4-hydroxy-tetrahydrodipicolinate synthase activity"/>
    <property type="evidence" value="ECO:0007669"/>
    <property type="project" value="UniProtKB-UniRule"/>
</dbReference>
<keyword evidence="6 12" id="KW-0028">Amino-acid biosynthesis</keyword>
<dbReference type="SUPFAM" id="SSF51569">
    <property type="entry name" value="Aldolase"/>
    <property type="match status" value="1"/>
</dbReference>
<feature type="active site" description="Schiff-base intermediate with substrate" evidence="12 14">
    <location>
        <position position="167"/>
    </location>
</feature>
<protein>
    <recommendedName>
        <fullName evidence="4 12">4-hydroxy-tetrahydrodipicolinate synthase</fullName>
        <shortName evidence="12">HTPA synthase</shortName>
        <ecNumber evidence="4 12">4.3.3.7</ecNumber>
    </recommendedName>
</protein>
<accession>C8W4M0</accession>
<dbReference type="InterPro" id="IPR020625">
    <property type="entry name" value="Schiff_base-form_aldolases_AS"/>
</dbReference>
<evidence type="ECO:0000256" key="1">
    <source>
        <dbReference type="ARBA" id="ARBA00003294"/>
    </source>
</evidence>
<reference evidence="16 17" key="1">
    <citation type="journal article" date="2009" name="Stand. Genomic Sci.">
        <title>Complete genome sequence of Desulfotomaculum acetoxidans type strain (5575).</title>
        <authorList>
            <person name="Spring S."/>
            <person name="Lapidus A."/>
            <person name="Schroder M."/>
            <person name="Gleim D."/>
            <person name="Sims D."/>
            <person name="Meincke L."/>
            <person name="Glavina Del Rio T."/>
            <person name="Tice H."/>
            <person name="Copeland A."/>
            <person name="Cheng J.F."/>
            <person name="Lucas S."/>
            <person name="Chen F."/>
            <person name="Nolan M."/>
            <person name="Bruce D."/>
            <person name="Goodwin L."/>
            <person name="Pitluck S."/>
            <person name="Ivanova N."/>
            <person name="Mavromatis K."/>
            <person name="Mikhailova N."/>
            <person name="Pati A."/>
            <person name="Chen A."/>
            <person name="Palaniappan K."/>
            <person name="Land M."/>
            <person name="Hauser L."/>
            <person name="Chang Y.J."/>
            <person name="Jeffries C.D."/>
            <person name="Chain P."/>
            <person name="Saunders E."/>
            <person name="Brettin T."/>
            <person name="Detter J.C."/>
            <person name="Goker M."/>
            <person name="Bristow J."/>
            <person name="Eisen J.A."/>
            <person name="Markowitz V."/>
            <person name="Hugenholtz P."/>
            <person name="Kyrpides N.C."/>
            <person name="Klenk H.P."/>
            <person name="Han C."/>
        </authorList>
    </citation>
    <scope>NUCLEOTIDE SEQUENCE [LARGE SCALE GENOMIC DNA]</scope>
    <source>
        <strain evidence="17">ATCC 49208 / DSM 771 / VKM B-1644</strain>
    </source>
</reference>
<evidence type="ECO:0000256" key="9">
    <source>
        <dbReference type="ARBA" id="ARBA00023239"/>
    </source>
</evidence>
<feature type="site" description="Part of a proton relay during catalysis" evidence="12">
    <location>
        <position position="113"/>
    </location>
</feature>
<dbReference type="Gene3D" id="3.20.20.70">
    <property type="entry name" value="Aldolase class I"/>
    <property type="match status" value="1"/>
</dbReference>
<dbReference type="PANTHER" id="PTHR12128">
    <property type="entry name" value="DIHYDRODIPICOLINATE SYNTHASE"/>
    <property type="match status" value="1"/>
</dbReference>
<evidence type="ECO:0000256" key="15">
    <source>
        <dbReference type="PIRSR" id="PIRSR001365-2"/>
    </source>
</evidence>
<evidence type="ECO:0000256" key="14">
    <source>
        <dbReference type="PIRSR" id="PIRSR001365-1"/>
    </source>
</evidence>
<feature type="binding site" evidence="12 15">
    <location>
        <position position="51"/>
    </location>
    <ligand>
        <name>pyruvate</name>
        <dbReference type="ChEBI" id="CHEBI:15361"/>
    </ligand>
</feature>
<feature type="site" description="Part of a proton relay during catalysis" evidence="12">
    <location>
        <position position="50"/>
    </location>
</feature>
<dbReference type="GO" id="GO:0009089">
    <property type="term" value="P:lysine biosynthetic process via diaminopimelate"/>
    <property type="evidence" value="ECO:0007669"/>
    <property type="project" value="UniProtKB-UniRule"/>
</dbReference>
<comment type="subcellular location">
    <subcellularLocation>
        <location evidence="12">Cytoplasm</location>
    </subcellularLocation>
</comment>
<evidence type="ECO:0000256" key="6">
    <source>
        <dbReference type="ARBA" id="ARBA00022605"/>
    </source>
</evidence>
<dbReference type="AlphaFoldDB" id="C8W4M0"/>
<comment type="function">
    <text evidence="1 12">Catalyzes the condensation of (S)-aspartate-beta-semialdehyde [(S)-ASA] and pyruvate to 4-hydroxy-tetrahydrodipicolinate (HTPA).</text>
</comment>
<evidence type="ECO:0000256" key="11">
    <source>
        <dbReference type="ARBA" id="ARBA00047836"/>
    </source>
</evidence>
<evidence type="ECO:0000256" key="10">
    <source>
        <dbReference type="ARBA" id="ARBA00023270"/>
    </source>
</evidence>
<evidence type="ECO:0000256" key="4">
    <source>
        <dbReference type="ARBA" id="ARBA00012086"/>
    </source>
</evidence>
<comment type="subunit">
    <text evidence="12">Homotetramer; dimer of dimers.</text>
</comment>
<organism evidence="16 17">
    <name type="scientific">Desulfofarcimen acetoxidans (strain ATCC 49208 / DSM 771 / KCTC 5769 / VKM B-1644 / 5575)</name>
    <name type="common">Desulfotomaculum acetoxidans</name>
    <dbReference type="NCBI Taxonomy" id="485916"/>
    <lineage>
        <taxon>Bacteria</taxon>
        <taxon>Bacillati</taxon>
        <taxon>Bacillota</taxon>
        <taxon>Clostridia</taxon>
        <taxon>Eubacteriales</taxon>
        <taxon>Peptococcaceae</taxon>
        <taxon>Desulfofarcimen</taxon>
    </lineage>
</organism>
<dbReference type="NCBIfam" id="TIGR00674">
    <property type="entry name" value="dapA"/>
    <property type="match status" value="1"/>
</dbReference>
<dbReference type="InterPro" id="IPR020624">
    <property type="entry name" value="Schiff_base-form_aldolases_CS"/>
</dbReference>
<evidence type="ECO:0000256" key="12">
    <source>
        <dbReference type="HAMAP-Rule" id="MF_00418"/>
    </source>
</evidence>
<dbReference type="InterPro" id="IPR002220">
    <property type="entry name" value="DapA-like"/>
</dbReference>
<keyword evidence="7 12" id="KW-0220">Diaminopimelate biosynthesis</keyword>
<dbReference type="Pfam" id="PF00701">
    <property type="entry name" value="DHDPS"/>
    <property type="match status" value="1"/>
</dbReference>
<evidence type="ECO:0000256" key="5">
    <source>
        <dbReference type="ARBA" id="ARBA00022490"/>
    </source>
</evidence>
<evidence type="ECO:0000256" key="8">
    <source>
        <dbReference type="ARBA" id="ARBA00023154"/>
    </source>
</evidence>
<dbReference type="Proteomes" id="UP000002217">
    <property type="component" value="Chromosome"/>
</dbReference>
<evidence type="ECO:0000256" key="13">
    <source>
        <dbReference type="PIRNR" id="PIRNR001365"/>
    </source>
</evidence>
<feature type="binding site" evidence="12 15">
    <location>
        <position position="209"/>
    </location>
    <ligand>
        <name>pyruvate</name>
        <dbReference type="ChEBI" id="CHEBI:15361"/>
    </ligand>
</feature>